<feature type="chain" id="PRO_5047503992" evidence="2">
    <location>
        <begin position="22"/>
        <end position="108"/>
    </location>
</feature>
<keyword evidence="4" id="KW-1185">Reference proteome</keyword>
<evidence type="ECO:0000313" key="4">
    <source>
        <dbReference type="Proteomes" id="UP001629249"/>
    </source>
</evidence>
<feature type="signal peptide" evidence="2">
    <location>
        <begin position="1"/>
        <end position="21"/>
    </location>
</feature>
<dbReference type="InterPro" id="IPR025421">
    <property type="entry name" value="DUF4148"/>
</dbReference>
<name>A0ABW8ZUR1_9BURK</name>
<evidence type="ECO:0000313" key="3">
    <source>
        <dbReference type="EMBL" id="MFL9886944.1"/>
    </source>
</evidence>
<protein>
    <submittedName>
        <fullName evidence="3">DUF4148 domain-containing protein</fullName>
    </submittedName>
</protein>
<proteinExistence type="predicted"/>
<feature type="region of interest" description="Disordered" evidence="1">
    <location>
        <begin position="64"/>
        <end position="89"/>
    </location>
</feature>
<gene>
    <name evidence="3" type="ORF">PQR66_28150</name>
</gene>
<keyword evidence="2" id="KW-0732">Signal</keyword>
<dbReference type="Pfam" id="PF13663">
    <property type="entry name" value="DUF4148"/>
    <property type="match status" value="1"/>
</dbReference>
<dbReference type="Proteomes" id="UP001629249">
    <property type="component" value="Unassembled WGS sequence"/>
</dbReference>
<evidence type="ECO:0000256" key="1">
    <source>
        <dbReference type="SAM" id="MobiDB-lite"/>
    </source>
</evidence>
<comment type="caution">
    <text evidence="3">The sequence shown here is derived from an EMBL/GenBank/DDBJ whole genome shotgun (WGS) entry which is preliminary data.</text>
</comment>
<evidence type="ECO:0000256" key="2">
    <source>
        <dbReference type="SAM" id="SignalP"/>
    </source>
</evidence>
<dbReference type="RefSeq" id="WP_279228747.1">
    <property type="nucleotide sequence ID" value="NZ_JAQQFH010000018.1"/>
</dbReference>
<feature type="compositionally biased region" description="Low complexity" evidence="1">
    <location>
        <begin position="74"/>
        <end position="89"/>
    </location>
</feature>
<reference evidence="3 4" key="1">
    <citation type="journal article" date="2024" name="Chem. Sci.">
        <title>Discovery of megapolipeptins by genome mining of a Burkholderiales bacteria collection.</title>
        <authorList>
            <person name="Paulo B.S."/>
            <person name="Recchia M.J.J."/>
            <person name="Lee S."/>
            <person name="Fergusson C.H."/>
            <person name="Romanowski S.B."/>
            <person name="Hernandez A."/>
            <person name="Krull N."/>
            <person name="Liu D.Y."/>
            <person name="Cavanagh H."/>
            <person name="Bos A."/>
            <person name="Gray C.A."/>
            <person name="Murphy B.T."/>
            <person name="Linington R.G."/>
            <person name="Eustaquio A.S."/>
        </authorList>
    </citation>
    <scope>NUCLEOTIDE SEQUENCE [LARGE SCALE GENOMIC DNA]</scope>
    <source>
        <strain evidence="3 4">RL16-012-BIC-B</strain>
    </source>
</reference>
<organism evidence="3 4">
    <name type="scientific">Paraburkholderia agricolaris</name>
    <dbReference type="NCBI Taxonomy" id="2152888"/>
    <lineage>
        <taxon>Bacteria</taxon>
        <taxon>Pseudomonadati</taxon>
        <taxon>Pseudomonadota</taxon>
        <taxon>Betaproteobacteria</taxon>
        <taxon>Burkholderiales</taxon>
        <taxon>Burkholderiaceae</taxon>
        <taxon>Paraburkholderia</taxon>
    </lineage>
</organism>
<dbReference type="EMBL" id="JAQQFN010000024">
    <property type="protein sequence ID" value="MFL9886944.1"/>
    <property type="molecule type" value="Genomic_DNA"/>
</dbReference>
<sequence>MKSITTLLLASALLISSAVQAQGLTRAEVKQQLIEARANGLDYITESSYPVVHPSFEHRVKAKQPADGYGGVPVGSQQSGVAPHGHPMPGGNPHCVGPVSFCNIYAGS</sequence>
<accession>A0ABW8ZUR1</accession>